<dbReference type="Proteomes" id="UP000632849">
    <property type="component" value="Unassembled WGS sequence"/>
</dbReference>
<organism evidence="1 2">
    <name type="scientific">Streptomyces filamentosus</name>
    <name type="common">Streptomyces roseosporus</name>
    <dbReference type="NCBI Taxonomy" id="67294"/>
    <lineage>
        <taxon>Bacteria</taxon>
        <taxon>Bacillati</taxon>
        <taxon>Actinomycetota</taxon>
        <taxon>Actinomycetes</taxon>
        <taxon>Kitasatosporales</taxon>
        <taxon>Streptomycetaceae</taxon>
        <taxon>Streptomyces</taxon>
    </lineage>
</organism>
<dbReference type="AlphaFoldDB" id="A0A919EPN9"/>
<reference evidence="1" key="2">
    <citation type="submission" date="2020-09" db="EMBL/GenBank/DDBJ databases">
        <authorList>
            <person name="Sun Q."/>
            <person name="Ohkuma M."/>
        </authorList>
    </citation>
    <scope>NUCLEOTIDE SEQUENCE</scope>
    <source>
        <strain evidence="1">JCM 4122</strain>
    </source>
</reference>
<reference evidence="1" key="1">
    <citation type="journal article" date="2014" name="Int. J. Syst. Evol. Microbiol.">
        <title>Complete genome sequence of Corynebacterium casei LMG S-19264T (=DSM 44701T), isolated from a smear-ripened cheese.</title>
        <authorList>
            <consortium name="US DOE Joint Genome Institute (JGI-PGF)"/>
            <person name="Walter F."/>
            <person name="Albersmeier A."/>
            <person name="Kalinowski J."/>
            <person name="Ruckert C."/>
        </authorList>
    </citation>
    <scope>NUCLEOTIDE SEQUENCE</scope>
    <source>
        <strain evidence="1">JCM 4122</strain>
    </source>
</reference>
<dbReference type="EMBL" id="BNBE01000002">
    <property type="protein sequence ID" value="GHG12228.1"/>
    <property type="molecule type" value="Genomic_DNA"/>
</dbReference>
<proteinExistence type="predicted"/>
<gene>
    <name evidence="1" type="ORF">GCM10017667_52020</name>
</gene>
<sequence length="99" mass="10970">MTIPTRVASAAELESIFQQELATDRWAAAETAFALAIRNRDTGDWDKSREWARQCLTLLAGFPSDTEGDVATKRVAVGGVLLPNYLHEGVLRDRFGDFD</sequence>
<evidence type="ECO:0000313" key="2">
    <source>
        <dbReference type="Proteomes" id="UP000632849"/>
    </source>
</evidence>
<evidence type="ECO:0000313" key="1">
    <source>
        <dbReference type="EMBL" id="GHG12228.1"/>
    </source>
</evidence>
<comment type="caution">
    <text evidence="1">The sequence shown here is derived from an EMBL/GenBank/DDBJ whole genome shotgun (WGS) entry which is preliminary data.</text>
</comment>
<accession>A0A919EPN9</accession>
<dbReference type="RefSeq" id="WP_190043137.1">
    <property type="nucleotide sequence ID" value="NZ_BNBE01000002.1"/>
</dbReference>
<keyword evidence="2" id="KW-1185">Reference proteome</keyword>
<name>A0A919EPN9_STRFL</name>
<protein>
    <submittedName>
        <fullName evidence="1">Uncharacterized protein</fullName>
    </submittedName>
</protein>